<dbReference type="EMBL" id="UOFX01000025">
    <property type="protein sequence ID" value="VAX07547.1"/>
    <property type="molecule type" value="Genomic_DNA"/>
</dbReference>
<dbReference type="PROSITE" id="PS50005">
    <property type="entry name" value="TPR"/>
    <property type="match status" value="1"/>
</dbReference>
<evidence type="ECO:0000256" key="7">
    <source>
        <dbReference type="ARBA" id="ARBA00022989"/>
    </source>
</evidence>
<dbReference type="Pfam" id="PF07219">
    <property type="entry name" value="HemY_N"/>
    <property type="match status" value="1"/>
</dbReference>
<keyword evidence="4" id="KW-1003">Cell membrane</keyword>
<organism evidence="12">
    <name type="scientific">hydrothermal vent metagenome</name>
    <dbReference type="NCBI Taxonomy" id="652676"/>
    <lineage>
        <taxon>unclassified sequences</taxon>
        <taxon>metagenomes</taxon>
        <taxon>ecological metagenomes</taxon>
    </lineage>
</organism>
<keyword evidence="5" id="KW-0997">Cell inner membrane</keyword>
<protein>
    <submittedName>
        <fullName evidence="12">Uncharacterized protein EC-HemY in Proteobacteria (Unrelated to HemY-type PPO in GramPositives)</fullName>
    </submittedName>
</protein>
<dbReference type="SMART" id="SM00028">
    <property type="entry name" value="TPR"/>
    <property type="match status" value="3"/>
</dbReference>
<feature type="domain" description="HemY N-terminal" evidence="11">
    <location>
        <begin position="26"/>
        <end position="131"/>
    </location>
</feature>
<dbReference type="Gene3D" id="1.25.40.10">
    <property type="entry name" value="Tetratricopeptide repeat domain"/>
    <property type="match status" value="2"/>
</dbReference>
<evidence type="ECO:0000256" key="9">
    <source>
        <dbReference type="ARBA" id="ARBA00023244"/>
    </source>
</evidence>
<dbReference type="AlphaFoldDB" id="A0A3B1BS90"/>
<sequence length="428" mass="48084">MRLLIICLLILGMGAMGALFVREDSGYVLIGYGSYTVESSLLLLLMVLGALFVVFYTGLRLLYNIIAAPKRLRNWRAKHSANRARNLLNRGLQELSEGDWKQAEKHLLSQADHSDTPLLNYLAAARSAQQQEAYDRRDHYLQLAHINVPSADVAVGLTQAELQLAHNQSEQALATLQHLREIAPRHTHVLKLLKTLYQQLEDWQQLHDLLPELRKRKVIEAEEMQTLEISIFKGLLNLAASEDDDDQLLRAWDGIPRDLKADESLVACYADHMVARGKNDRALTHISQAIDKQWSQRLIELYGQTEASDIRKQLSTAEGWIDRKPGDAVMLLTLGRLCLRCKLWGKARTYLESSISHDSTSAAAYRELGALLEQLGEQDKAMESYRSGLELHIDNPTLKLQPAKEPVVKEALPPAEQQLIAKTAAAVA</sequence>
<dbReference type="InterPro" id="IPR010817">
    <property type="entry name" value="HemY_N"/>
</dbReference>
<gene>
    <name evidence="12" type="ORF">MNBD_GAMMA26-386</name>
</gene>
<feature type="transmembrane region" description="Helical" evidence="10">
    <location>
        <begin position="41"/>
        <end position="63"/>
    </location>
</feature>
<dbReference type="SUPFAM" id="SSF48452">
    <property type="entry name" value="TPR-like"/>
    <property type="match status" value="2"/>
</dbReference>
<evidence type="ECO:0000256" key="6">
    <source>
        <dbReference type="ARBA" id="ARBA00022692"/>
    </source>
</evidence>
<evidence type="ECO:0000256" key="4">
    <source>
        <dbReference type="ARBA" id="ARBA00022475"/>
    </source>
</evidence>
<dbReference type="InterPro" id="IPR005254">
    <property type="entry name" value="Heme_biosyn_assoc_TPR_pro"/>
</dbReference>
<evidence type="ECO:0000256" key="10">
    <source>
        <dbReference type="SAM" id="Phobius"/>
    </source>
</evidence>
<dbReference type="InterPro" id="IPR019734">
    <property type="entry name" value="TPR_rpt"/>
</dbReference>
<comment type="pathway">
    <text evidence="3">Porphyrin-containing compound metabolism; protoheme biosynthesis.</text>
</comment>
<evidence type="ECO:0000256" key="1">
    <source>
        <dbReference type="ARBA" id="ARBA00002962"/>
    </source>
</evidence>
<dbReference type="InterPro" id="IPR011990">
    <property type="entry name" value="TPR-like_helical_dom_sf"/>
</dbReference>
<evidence type="ECO:0000256" key="3">
    <source>
        <dbReference type="ARBA" id="ARBA00004744"/>
    </source>
</evidence>
<evidence type="ECO:0000313" key="12">
    <source>
        <dbReference type="EMBL" id="VAX07547.1"/>
    </source>
</evidence>
<comment type="function">
    <text evidence="1">Involved in a late step of protoheme IX synthesis.</text>
</comment>
<name>A0A3B1BS90_9ZZZZ</name>
<keyword evidence="6 10" id="KW-0812">Transmembrane</keyword>
<dbReference type="GO" id="GO:0042168">
    <property type="term" value="P:heme metabolic process"/>
    <property type="evidence" value="ECO:0007669"/>
    <property type="project" value="InterPro"/>
</dbReference>
<keyword evidence="9" id="KW-0627">Porphyrin biosynthesis</keyword>
<accession>A0A3B1BS90</accession>
<dbReference type="NCBIfam" id="TIGR00540">
    <property type="entry name" value="TPR_hemY_coli"/>
    <property type="match status" value="1"/>
</dbReference>
<evidence type="ECO:0000256" key="5">
    <source>
        <dbReference type="ARBA" id="ARBA00022519"/>
    </source>
</evidence>
<keyword evidence="8 10" id="KW-0472">Membrane</keyword>
<evidence type="ECO:0000256" key="2">
    <source>
        <dbReference type="ARBA" id="ARBA00004429"/>
    </source>
</evidence>
<evidence type="ECO:0000259" key="11">
    <source>
        <dbReference type="Pfam" id="PF07219"/>
    </source>
</evidence>
<dbReference type="UniPathway" id="UPA00252"/>
<reference evidence="12" key="1">
    <citation type="submission" date="2018-06" db="EMBL/GenBank/DDBJ databases">
        <authorList>
            <person name="Zhirakovskaya E."/>
        </authorList>
    </citation>
    <scope>NUCLEOTIDE SEQUENCE</scope>
</reference>
<evidence type="ECO:0000256" key="8">
    <source>
        <dbReference type="ARBA" id="ARBA00023136"/>
    </source>
</evidence>
<dbReference type="GO" id="GO:0006779">
    <property type="term" value="P:porphyrin-containing compound biosynthetic process"/>
    <property type="evidence" value="ECO:0007669"/>
    <property type="project" value="UniProtKB-KW"/>
</dbReference>
<proteinExistence type="predicted"/>
<comment type="subcellular location">
    <subcellularLocation>
        <location evidence="2">Cell inner membrane</location>
        <topology evidence="2">Multi-pass membrane protein</topology>
    </subcellularLocation>
</comment>
<dbReference type="GO" id="GO:0005886">
    <property type="term" value="C:plasma membrane"/>
    <property type="evidence" value="ECO:0007669"/>
    <property type="project" value="UniProtKB-SubCell"/>
</dbReference>
<keyword evidence="7 10" id="KW-1133">Transmembrane helix</keyword>